<sequence>MRYLVLLFIPIFFFSCKSENEEAVEFFAKEVTKVKIWSYPARGLWDVEDGKERQGIKILNNKIQLDTTKIIDNIELNSNQKKEFFALLKNDICGNSGTHAACYIPRHLIHFYDKNEKLIGFYEFCIECGGSVESETLKNIPAFCIEKGTEMEQLLKSFGLKITSDKSREIKAIEKELGNQLLGK</sequence>
<keyword evidence="2" id="KW-1185">Reference proteome</keyword>
<protein>
    <recommendedName>
        <fullName evidence="3">Lipoprotein</fullName>
    </recommendedName>
</protein>
<evidence type="ECO:0000313" key="1">
    <source>
        <dbReference type="EMBL" id="MEL1247484.1"/>
    </source>
</evidence>
<organism evidence="1 2">
    <name type="scientific">Flavobacterium helocola</name>
    <dbReference type="NCBI Taxonomy" id="3139139"/>
    <lineage>
        <taxon>Bacteria</taxon>
        <taxon>Pseudomonadati</taxon>
        <taxon>Bacteroidota</taxon>
        <taxon>Flavobacteriia</taxon>
        <taxon>Flavobacteriales</taxon>
        <taxon>Flavobacteriaceae</taxon>
        <taxon>Flavobacterium</taxon>
    </lineage>
</organism>
<name>A0ABU9I513_9FLAO</name>
<dbReference type="EMBL" id="JBBYHT010000002">
    <property type="protein sequence ID" value="MEL1247484.1"/>
    <property type="molecule type" value="Genomic_DNA"/>
</dbReference>
<dbReference type="PROSITE" id="PS51257">
    <property type="entry name" value="PROKAR_LIPOPROTEIN"/>
    <property type="match status" value="1"/>
</dbReference>
<dbReference type="RefSeq" id="WP_341682551.1">
    <property type="nucleotide sequence ID" value="NZ_JBBYHT010000002.1"/>
</dbReference>
<reference evidence="1 2" key="1">
    <citation type="submission" date="2024-04" db="EMBL/GenBank/DDBJ databases">
        <title>Flavobacterium sp. DGU41 16S ribosomal RNA gene Genome sequencing and assembly.</title>
        <authorList>
            <person name="Park S."/>
        </authorList>
    </citation>
    <scope>NUCLEOTIDE SEQUENCE [LARGE SCALE GENOMIC DNA]</scope>
    <source>
        <strain evidence="1 2">DGU41</strain>
    </source>
</reference>
<evidence type="ECO:0000313" key="2">
    <source>
        <dbReference type="Proteomes" id="UP001393056"/>
    </source>
</evidence>
<proteinExistence type="predicted"/>
<dbReference type="Proteomes" id="UP001393056">
    <property type="component" value="Unassembled WGS sequence"/>
</dbReference>
<accession>A0ABU9I513</accession>
<comment type="caution">
    <text evidence="1">The sequence shown here is derived from an EMBL/GenBank/DDBJ whole genome shotgun (WGS) entry which is preliminary data.</text>
</comment>
<gene>
    <name evidence="1" type="ORF">AAEO58_05445</name>
</gene>
<evidence type="ECO:0008006" key="3">
    <source>
        <dbReference type="Google" id="ProtNLM"/>
    </source>
</evidence>